<organism evidence="1 2">
    <name type="scientific">Providencia rettgeri</name>
    <dbReference type="NCBI Taxonomy" id="587"/>
    <lineage>
        <taxon>Bacteria</taxon>
        <taxon>Pseudomonadati</taxon>
        <taxon>Pseudomonadota</taxon>
        <taxon>Gammaproteobacteria</taxon>
        <taxon>Enterobacterales</taxon>
        <taxon>Morganellaceae</taxon>
        <taxon>Providencia</taxon>
    </lineage>
</organism>
<dbReference type="EMBL" id="UGTZ01000001">
    <property type="protein sequence ID" value="SUC32790.1"/>
    <property type="molecule type" value="Genomic_DNA"/>
</dbReference>
<reference evidence="1 2" key="1">
    <citation type="submission" date="2018-06" db="EMBL/GenBank/DDBJ databases">
        <authorList>
            <consortium name="Pathogen Informatics"/>
            <person name="Doyle S."/>
        </authorList>
    </citation>
    <scope>NUCLEOTIDE SEQUENCE [LARGE SCALE GENOMIC DNA]</scope>
    <source>
        <strain evidence="1 2">NCTC11801</strain>
    </source>
</reference>
<name>A0A379FVL2_PRORE</name>
<accession>A0A379FVL2</accession>
<protein>
    <submittedName>
        <fullName evidence="1">Uncharacterized protein</fullName>
    </submittedName>
</protein>
<dbReference type="AlphaFoldDB" id="A0A379FVL2"/>
<proteinExistence type="predicted"/>
<sequence>MFVFVLLMTVNSTYASEIETVGCYTYQPAKTRLNHKVNSTLHLTFKFNHELDLPISYWQELYACEGEYTLKETTIDLKASILHAQDCKLPSPQFILRKKINTYLIKSTTLKSSAFFQLEECTNA</sequence>
<dbReference type="Proteomes" id="UP000254208">
    <property type="component" value="Unassembled WGS sequence"/>
</dbReference>
<evidence type="ECO:0000313" key="2">
    <source>
        <dbReference type="Proteomes" id="UP000254208"/>
    </source>
</evidence>
<evidence type="ECO:0000313" key="1">
    <source>
        <dbReference type="EMBL" id="SUC32790.1"/>
    </source>
</evidence>
<gene>
    <name evidence="1" type="ORF">NCTC11801_03792</name>
</gene>